<evidence type="ECO:0000313" key="1">
    <source>
        <dbReference type="EMBL" id="CCG03460.1"/>
    </source>
</evidence>
<sequence>MTCWWTGPTLVAVGLESPFGPQPTGGGSLALGRRAPLVPLRRFRPAWNQAVGTGPAQGLR</sequence>
<name>H6RX52_BLASD</name>
<accession>H6RX52</accession>
<gene>
    <name evidence="1" type="ordered locus">BLASA_2583</name>
</gene>
<reference evidence="2" key="2">
    <citation type="submission" date="2012-02" db="EMBL/GenBank/DDBJ databases">
        <title>Complete genome sequence of Blastococcus saxobsidens strain DD2.</title>
        <authorList>
            <person name="Genoscope."/>
        </authorList>
    </citation>
    <scope>NUCLEOTIDE SEQUENCE [LARGE SCALE GENOMIC DNA]</scope>
    <source>
        <strain evidence="2">DD2</strain>
    </source>
</reference>
<dbReference type="KEGG" id="bsd:BLASA_2583"/>
<dbReference type="HOGENOM" id="CLU_2932099_0_0_11"/>
<evidence type="ECO:0000313" key="2">
    <source>
        <dbReference type="Proteomes" id="UP000007517"/>
    </source>
</evidence>
<dbReference type="EMBL" id="FO117623">
    <property type="protein sequence ID" value="CCG03460.1"/>
    <property type="molecule type" value="Genomic_DNA"/>
</dbReference>
<protein>
    <submittedName>
        <fullName evidence="1">Uncharacterized protein</fullName>
    </submittedName>
</protein>
<dbReference type="AlphaFoldDB" id="H6RX52"/>
<dbReference type="STRING" id="1146883.BLASA_2583"/>
<reference evidence="1 2" key="1">
    <citation type="journal article" date="2012" name="J. Bacteriol.">
        <title>Genome Sequence of Blastococcus saxobsidens DD2, a Stone-Inhabiting Bacterium.</title>
        <authorList>
            <person name="Chouaia B."/>
            <person name="Crotti E."/>
            <person name="Brusetti L."/>
            <person name="Daffonchio D."/>
            <person name="Essoussi I."/>
            <person name="Nouioui I."/>
            <person name="Sbissi I."/>
            <person name="Ghodhbane-Gtari F."/>
            <person name="Gtari M."/>
            <person name="Vacherie B."/>
            <person name="Barbe V."/>
            <person name="Medigue C."/>
            <person name="Gury J."/>
            <person name="Pujic P."/>
            <person name="Normand P."/>
        </authorList>
    </citation>
    <scope>NUCLEOTIDE SEQUENCE [LARGE SCALE GENOMIC DNA]</scope>
    <source>
        <strain evidence="1 2">DD2</strain>
    </source>
</reference>
<organism evidence="1 2">
    <name type="scientific">Blastococcus saxobsidens (strain DD2)</name>
    <dbReference type="NCBI Taxonomy" id="1146883"/>
    <lineage>
        <taxon>Bacteria</taxon>
        <taxon>Bacillati</taxon>
        <taxon>Actinomycetota</taxon>
        <taxon>Actinomycetes</taxon>
        <taxon>Geodermatophilales</taxon>
        <taxon>Geodermatophilaceae</taxon>
        <taxon>Blastococcus</taxon>
    </lineage>
</organism>
<proteinExistence type="predicted"/>
<keyword evidence="2" id="KW-1185">Reference proteome</keyword>
<dbReference type="Proteomes" id="UP000007517">
    <property type="component" value="Chromosome"/>
</dbReference>